<organism evidence="2 3">
    <name type="scientific">Tahibacter soli</name>
    <dbReference type="NCBI Taxonomy" id="2983605"/>
    <lineage>
        <taxon>Bacteria</taxon>
        <taxon>Pseudomonadati</taxon>
        <taxon>Pseudomonadota</taxon>
        <taxon>Gammaproteobacteria</taxon>
        <taxon>Lysobacterales</taxon>
        <taxon>Rhodanobacteraceae</taxon>
        <taxon>Tahibacter</taxon>
    </lineage>
</organism>
<evidence type="ECO:0000259" key="1">
    <source>
        <dbReference type="PROSITE" id="PS51186"/>
    </source>
</evidence>
<dbReference type="PANTHER" id="PTHR43441">
    <property type="entry name" value="RIBOSOMAL-PROTEIN-SERINE ACETYLTRANSFERASE"/>
    <property type="match status" value="1"/>
</dbReference>
<dbReference type="GO" id="GO:1990189">
    <property type="term" value="F:protein N-terminal-serine acetyltransferase activity"/>
    <property type="evidence" value="ECO:0007669"/>
    <property type="project" value="TreeGrafter"/>
</dbReference>
<dbReference type="RefSeq" id="WP_263541405.1">
    <property type="nucleotide sequence ID" value="NZ_JAOVZO020000018.1"/>
</dbReference>
<reference evidence="2" key="1">
    <citation type="submission" date="2023-02" db="EMBL/GenBank/DDBJ databases">
        <title>Tahibacter soli sp. nov. isolated from soil.</title>
        <authorList>
            <person name="Baek J.H."/>
            <person name="Lee J.K."/>
            <person name="Choi D.G."/>
            <person name="Jeon C.O."/>
        </authorList>
    </citation>
    <scope>NUCLEOTIDE SEQUENCE</scope>
    <source>
        <strain evidence="2">BL</strain>
    </source>
</reference>
<dbReference type="InterPro" id="IPR000182">
    <property type="entry name" value="GNAT_dom"/>
</dbReference>
<feature type="domain" description="N-acetyltransferase" evidence="1">
    <location>
        <begin position="2"/>
        <end position="162"/>
    </location>
</feature>
<comment type="caution">
    <text evidence="2">The sequence shown here is derived from an EMBL/GenBank/DDBJ whole genome shotgun (WGS) entry which is preliminary data.</text>
</comment>
<dbReference type="GO" id="GO:0008999">
    <property type="term" value="F:protein-N-terminal-alanine acetyltransferase activity"/>
    <property type="evidence" value="ECO:0007669"/>
    <property type="project" value="TreeGrafter"/>
</dbReference>
<dbReference type="InterPro" id="IPR016181">
    <property type="entry name" value="Acyl_CoA_acyltransferase"/>
</dbReference>
<dbReference type="PROSITE" id="PS51186">
    <property type="entry name" value="GNAT"/>
    <property type="match status" value="1"/>
</dbReference>
<sequence>MLHVVPASAAQLAALAEGDEVFAARFDRAVAKGYCEFPGAAERGLEGLWNGEATPAWWTHLFLLPAGDLIGLGGYQGAPDAEGTVEIGYCIAPAHRGRGLATQAVESLVRRAFADSRVRCVVAHTQAYHGASTRVLERCGFARAFAFYDPAEGSLWRWQLWNAGLEYTTTYTRNEGRATMPGA</sequence>
<keyword evidence="3" id="KW-1185">Reference proteome</keyword>
<dbReference type="AlphaFoldDB" id="A0A9X3YLD9"/>
<protein>
    <submittedName>
        <fullName evidence="2">GNAT family N-acetyltransferase</fullName>
    </submittedName>
</protein>
<dbReference type="Pfam" id="PF13302">
    <property type="entry name" value="Acetyltransf_3"/>
    <property type="match status" value="1"/>
</dbReference>
<dbReference type="Gene3D" id="3.40.630.30">
    <property type="match status" value="1"/>
</dbReference>
<dbReference type="SUPFAM" id="SSF55729">
    <property type="entry name" value="Acyl-CoA N-acyltransferases (Nat)"/>
    <property type="match status" value="1"/>
</dbReference>
<gene>
    <name evidence="2" type="ORF">OD750_014540</name>
</gene>
<dbReference type="PANTHER" id="PTHR43441:SF6">
    <property type="entry name" value="N-ACETYLTRANSFERASE DOMAIN-CONTAINING PROTEIN"/>
    <property type="match status" value="1"/>
</dbReference>
<name>A0A9X3YLD9_9GAMM</name>
<dbReference type="EMBL" id="JAOVZO020000018">
    <property type="protein sequence ID" value="MDC8013757.1"/>
    <property type="molecule type" value="Genomic_DNA"/>
</dbReference>
<dbReference type="GO" id="GO:0005737">
    <property type="term" value="C:cytoplasm"/>
    <property type="evidence" value="ECO:0007669"/>
    <property type="project" value="TreeGrafter"/>
</dbReference>
<accession>A0A9X3YLD9</accession>
<evidence type="ECO:0000313" key="3">
    <source>
        <dbReference type="Proteomes" id="UP001139971"/>
    </source>
</evidence>
<proteinExistence type="predicted"/>
<dbReference type="Proteomes" id="UP001139971">
    <property type="component" value="Unassembled WGS sequence"/>
</dbReference>
<dbReference type="InterPro" id="IPR051908">
    <property type="entry name" value="Ribosomal_N-acetyltransferase"/>
</dbReference>
<dbReference type="CDD" id="cd04301">
    <property type="entry name" value="NAT_SF"/>
    <property type="match status" value="1"/>
</dbReference>
<evidence type="ECO:0000313" key="2">
    <source>
        <dbReference type="EMBL" id="MDC8013757.1"/>
    </source>
</evidence>